<evidence type="ECO:0000313" key="2">
    <source>
        <dbReference type="Proteomes" id="UP000490800"/>
    </source>
</evidence>
<dbReference type="OrthoDB" id="2629094at2"/>
<accession>A0A7X3FM98</accession>
<reference evidence="1 2" key="1">
    <citation type="journal article" date="2019" name="Microorganisms">
        <title>Paenibacillus lutrae sp. nov., A Chitinolytic Species Isolated from A River Otter in Castril Natural Park, Granada, Spain.</title>
        <authorList>
            <person name="Rodriguez M."/>
            <person name="Reina J.C."/>
            <person name="Bejar V."/>
            <person name="Llamas I."/>
        </authorList>
    </citation>
    <scope>NUCLEOTIDE SEQUENCE [LARGE SCALE GENOMIC DNA]</scope>
    <source>
        <strain evidence="1 2">N10</strain>
    </source>
</reference>
<proteinExistence type="predicted"/>
<gene>
    <name evidence="1" type="ORF">EDM21_21655</name>
</gene>
<keyword evidence="2" id="KW-1185">Reference proteome</keyword>
<organism evidence="1 2">
    <name type="scientific">Paenibacillus lutrae</name>
    <dbReference type="NCBI Taxonomy" id="2078573"/>
    <lineage>
        <taxon>Bacteria</taxon>
        <taxon>Bacillati</taxon>
        <taxon>Bacillota</taxon>
        <taxon>Bacilli</taxon>
        <taxon>Bacillales</taxon>
        <taxon>Paenibacillaceae</taxon>
        <taxon>Paenibacillus</taxon>
    </lineage>
</organism>
<evidence type="ECO:0000313" key="1">
    <source>
        <dbReference type="EMBL" id="MVP02089.1"/>
    </source>
</evidence>
<comment type="caution">
    <text evidence="1">The sequence shown here is derived from an EMBL/GenBank/DDBJ whole genome shotgun (WGS) entry which is preliminary data.</text>
</comment>
<name>A0A7X3FM98_9BACL</name>
<sequence>MNNHIKNWINENQDLYDFIMEKASKLRKRYGYENIPEFVVQDFTRDIQREVVNYSTEGEEVLDNSVQKEIINLLNWRSLAEYYLEPLDPTQEEESVSVQEQETEEKESRLILAVAFLTGIPAKNLLLYEDYGLAGGIIRDWQDKRYYVEPREQYDEWEPELKKENKVIGEHEGLVVYCDECGQDNIKKRFQELYDYIFEESYKIRHMYTYDEIPEHVIVGFSEEVQEKFQDLNSLKIDWLTTTRYLLKPFITILPVESPNE</sequence>
<dbReference type="AlphaFoldDB" id="A0A7X3FM98"/>
<protein>
    <submittedName>
        <fullName evidence="1">Uncharacterized protein</fullName>
    </submittedName>
</protein>
<dbReference type="Proteomes" id="UP000490800">
    <property type="component" value="Unassembled WGS sequence"/>
</dbReference>
<dbReference type="EMBL" id="RHLK01000018">
    <property type="protein sequence ID" value="MVP02089.1"/>
    <property type="molecule type" value="Genomic_DNA"/>
</dbReference>
<dbReference type="RefSeq" id="WP_157338517.1">
    <property type="nucleotide sequence ID" value="NZ_RHLK01000018.1"/>
</dbReference>